<protein>
    <submittedName>
        <fullName evidence="1">Uncharacterized protein</fullName>
    </submittedName>
</protein>
<dbReference type="EMBL" id="LR796154">
    <property type="protein sequence ID" value="CAB4121748.1"/>
    <property type="molecule type" value="Genomic_DNA"/>
</dbReference>
<accession>A0A6J5KI35</accession>
<sequence>METVKWEKWGNYAIKTRGFSISKSKIQGAWLYTLWRLPKEMLGNYGNVNDAKEAHLEIIRKQSTQPDTVDSKFGLSKTLASDYSRIKG</sequence>
<name>A0A6J5KI35_9CAUD</name>
<gene>
    <name evidence="1" type="ORF">UFOVP17_1</name>
</gene>
<organism evidence="1">
    <name type="scientific">uncultured Caudovirales phage</name>
    <dbReference type="NCBI Taxonomy" id="2100421"/>
    <lineage>
        <taxon>Viruses</taxon>
        <taxon>Duplodnaviria</taxon>
        <taxon>Heunggongvirae</taxon>
        <taxon>Uroviricota</taxon>
        <taxon>Caudoviricetes</taxon>
        <taxon>Peduoviridae</taxon>
        <taxon>Maltschvirus</taxon>
        <taxon>Maltschvirus maltsch</taxon>
    </lineage>
</organism>
<reference evidence="1" key="1">
    <citation type="submission" date="2020-04" db="EMBL/GenBank/DDBJ databases">
        <authorList>
            <person name="Chiriac C."/>
            <person name="Salcher M."/>
            <person name="Ghai R."/>
            <person name="Kavagutti S V."/>
        </authorList>
    </citation>
    <scope>NUCLEOTIDE SEQUENCE</scope>
</reference>
<proteinExistence type="predicted"/>
<evidence type="ECO:0000313" key="1">
    <source>
        <dbReference type="EMBL" id="CAB4121748.1"/>
    </source>
</evidence>